<dbReference type="HOGENOM" id="CLU_012117_4_1_6"/>
<dbReference type="InterPro" id="IPR027417">
    <property type="entry name" value="P-loop_NTPase"/>
</dbReference>
<dbReference type="PANTHER" id="PTHR11472:SF59">
    <property type="entry name" value="ATP-DEPENDENT DNA HELICASE DING"/>
    <property type="match status" value="1"/>
</dbReference>
<dbReference type="InterPro" id="IPR039000">
    <property type="entry name" value="DinG_proteobact"/>
</dbReference>
<feature type="domain" description="Helicase ATP-binding" evidence="7">
    <location>
        <begin position="15"/>
        <end position="338"/>
    </location>
</feature>
<name>K4KWR1_SIMAS</name>
<dbReference type="Pfam" id="PF13307">
    <property type="entry name" value="Helicase_C_2"/>
    <property type="match status" value="1"/>
</dbReference>
<dbReference type="OrthoDB" id="9805194at2"/>
<keyword evidence="6" id="KW-0408">Iron</keyword>
<dbReference type="AlphaFoldDB" id="K4KWR1"/>
<comment type="similarity">
    <text evidence="6">Belongs to the helicase family. DinG subfamily. Type 1 sub-subfamily.</text>
</comment>
<dbReference type="GO" id="GO:0043139">
    <property type="term" value="F:5'-3' DNA helicase activity"/>
    <property type="evidence" value="ECO:0007669"/>
    <property type="project" value="UniProtKB-UniRule"/>
</dbReference>
<evidence type="ECO:0000313" key="9">
    <source>
        <dbReference type="Proteomes" id="UP000000466"/>
    </source>
</evidence>
<evidence type="ECO:0000256" key="6">
    <source>
        <dbReference type="HAMAP-Rule" id="MF_02205"/>
    </source>
</evidence>
<comment type="catalytic activity">
    <reaction evidence="6">
        <text>ATP + H2O = ADP + phosphate + H(+)</text>
        <dbReference type="Rhea" id="RHEA:13065"/>
        <dbReference type="ChEBI" id="CHEBI:15377"/>
        <dbReference type="ChEBI" id="CHEBI:15378"/>
        <dbReference type="ChEBI" id="CHEBI:30616"/>
        <dbReference type="ChEBI" id="CHEBI:43474"/>
        <dbReference type="ChEBI" id="CHEBI:456216"/>
        <dbReference type="EC" id="5.6.2.3"/>
    </reaction>
</comment>
<dbReference type="EC" id="5.6.2.3" evidence="6"/>
<keyword evidence="6" id="KW-0479">Metal-binding</keyword>
<reference evidence="8 9" key="1">
    <citation type="journal article" date="2013" name="Genome Announc.">
        <title>Complete genome sequence of Simiduia agarivorans SA1(T), a marine bacterium able to degrade a variety of polysaccharides.</title>
        <authorList>
            <person name="Lin S.Y."/>
            <person name="Shieh W.Y."/>
            <person name="Chen J.S."/>
            <person name="Tang S.L."/>
        </authorList>
    </citation>
    <scope>NUCLEOTIDE SEQUENCE [LARGE SCALE GENOMIC DNA]</scope>
    <source>
        <strain evidence="9">DSM 21679 / JCM 13881 / BCRC 17597 / SA1</strain>
    </source>
</reference>
<dbReference type="NCBIfam" id="NF008729">
    <property type="entry name" value="PRK11747.1"/>
    <property type="match status" value="1"/>
</dbReference>
<dbReference type="InterPro" id="IPR011545">
    <property type="entry name" value="DEAD/DEAH_box_helicase_dom"/>
</dbReference>
<evidence type="ECO:0000256" key="1">
    <source>
        <dbReference type="ARBA" id="ARBA00022485"/>
    </source>
</evidence>
<dbReference type="GO" id="GO:0046872">
    <property type="term" value="F:metal ion binding"/>
    <property type="evidence" value="ECO:0007669"/>
    <property type="project" value="UniProtKB-KW"/>
</dbReference>
<keyword evidence="1 6" id="KW-0004">4Fe-4S</keyword>
<evidence type="ECO:0000256" key="5">
    <source>
        <dbReference type="ARBA" id="ARBA00023125"/>
    </source>
</evidence>
<dbReference type="PANTHER" id="PTHR11472">
    <property type="entry name" value="DNA REPAIR DEAD HELICASE RAD3/XP-D SUBFAMILY MEMBER"/>
    <property type="match status" value="1"/>
</dbReference>
<dbReference type="GO" id="GO:0016887">
    <property type="term" value="F:ATP hydrolysis activity"/>
    <property type="evidence" value="ECO:0007669"/>
    <property type="project" value="RHEA"/>
</dbReference>
<evidence type="ECO:0000259" key="7">
    <source>
        <dbReference type="PROSITE" id="PS51193"/>
    </source>
</evidence>
<sequence length="706" mass="77461">MLDAGLKKTIQAAYSQFLEARELKPRYGQKLMIAEIARTLGGIRLNDDEEREGEGHVCVVEAGTGTGKTVAYLLAAIPAARFLGKKLVISTATVALQEQIINKDLPDVKRHSGLNFSFALAKGRGRYLCLSKLDRILSDVDAANNSDKALYEDEYPQVDEQALTIYQSMMDAMAANKWAGDKDEWHEELAADVWGRVTTDHRQCTGRRCSNVSSCSFIKSRDSLGSFDVIVANHDLVLADLALGGGAILPAPEDAIYVFDEGHHLPDKALNHFAAHSRLIGSMKWIEQVNKVHGAMLGEVSGAGNIDRFGEQLPAALGDCKRNLELVYPMVTQLAERIEDPERSPRYRFEQGIVPEAMMDVAVQLKIGFERLTELLGKISRELEQSLESNDCDVPKVDLENWFPQVGLWLARAEAALSLWASYAEPQVADALPKARWITLVDFGGSLDYEICSSPILAAKTLEYSLWRRCCGAVVTSATLTALGRFDRLKMRAGTPDDASYAVVPSPFDFSRGELRIPDSASDASDSINHTLGLIDALPDLLDSAKGSLVLFASRRQMLDVYDGLPVALRDKILVQGDKSKQEMLNQHKARIEKGEASILFGLASFAEGVDLPGGYCEHVIIAKIPFAVPDDPVEASLSEWIEARGGNPFMEITVPDAAMKLVQACGRLLRAESDAGAITIMDNRLLTRRYGKAILNSLPPFNRAR</sequence>
<evidence type="ECO:0000256" key="3">
    <source>
        <dbReference type="ARBA" id="ARBA00022801"/>
    </source>
</evidence>
<evidence type="ECO:0000256" key="4">
    <source>
        <dbReference type="ARBA" id="ARBA00022840"/>
    </source>
</evidence>
<dbReference type="InterPro" id="IPR014013">
    <property type="entry name" value="Helic_SF1/SF2_ATP-bd_DinG/Rad3"/>
</dbReference>
<dbReference type="STRING" id="1117647.M5M_05900"/>
<keyword evidence="3 6" id="KW-0378">Hydrolase</keyword>
<dbReference type="Proteomes" id="UP000000466">
    <property type="component" value="Chromosome"/>
</dbReference>
<dbReference type="SUPFAM" id="SSF52540">
    <property type="entry name" value="P-loop containing nucleoside triphosphate hydrolases"/>
    <property type="match status" value="2"/>
</dbReference>
<keyword evidence="6" id="KW-0413">Isomerase</keyword>
<dbReference type="GO" id="GO:0009432">
    <property type="term" value="P:SOS response"/>
    <property type="evidence" value="ECO:0007669"/>
    <property type="project" value="TreeGrafter"/>
</dbReference>
<dbReference type="InterPro" id="IPR006555">
    <property type="entry name" value="ATP-dep_Helicase_C"/>
</dbReference>
<feature type="binding site" evidence="6">
    <location>
        <position position="204"/>
    </location>
    <ligand>
        <name>[4Fe-4S] cluster</name>
        <dbReference type="ChEBI" id="CHEBI:49883"/>
    </ligand>
</feature>
<dbReference type="InterPro" id="IPR045028">
    <property type="entry name" value="DinG/Rad3-like"/>
</dbReference>
<dbReference type="PROSITE" id="PS51193">
    <property type="entry name" value="HELICASE_ATP_BIND_2"/>
    <property type="match status" value="1"/>
</dbReference>
<accession>K4KWR1</accession>
<evidence type="ECO:0000313" key="8">
    <source>
        <dbReference type="EMBL" id="AFU98377.1"/>
    </source>
</evidence>
<keyword evidence="6 8" id="KW-0347">Helicase</keyword>
<keyword evidence="4 6" id="KW-0067">ATP-binding</keyword>
<feature type="binding site" evidence="6">
    <location>
        <position position="215"/>
    </location>
    <ligand>
        <name>[4Fe-4S] cluster</name>
        <dbReference type="ChEBI" id="CHEBI:49883"/>
    </ligand>
</feature>
<dbReference type="SMART" id="SM00491">
    <property type="entry name" value="HELICc2"/>
    <property type="match status" value="1"/>
</dbReference>
<dbReference type="GO" id="GO:0005524">
    <property type="term" value="F:ATP binding"/>
    <property type="evidence" value="ECO:0007669"/>
    <property type="project" value="UniProtKB-UniRule"/>
</dbReference>
<organism evidence="8 9">
    <name type="scientific">Simiduia agarivorans (strain DSM 21679 / JCM 13881 / BCRC 17597 / SA1)</name>
    <dbReference type="NCBI Taxonomy" id="1117647"/>
    <lineage>
        <taxon>Bacteria</taxon>
        <taxon>Pseudomonadati</taxon>
        <taxon>Pseudomonadota</taxon>
        <taxon>Gammaproteobacteria</taxon>
        <taxon>Cellvibrionales</taxon>
        <taxon>Cellvibrionaceae</taxon>
        <taxon>Simiduia</taxon>
    </lineage>
</organism>
<dbReference type="GO" id="GO:0003677">
    <property type="term" value="F:DNA binding"/>
    <property type="evidence" value="ECO:0007669"/>
    <property type="project" value="UniProtKB-UniRule"/>
</dbReference>
<keyword evidence="2 6" id="KW-0547">Nucleotide-binding</keyword>
<dbReference type="GO" id="GO:0006281">
    <property type="term" value="P:DNA repair"/>
    <property type="evidence" value="ECO:0007669"/>
    <property type="project" value="TreeGrafter"/>
</dbReference>
<feature type="binding site" evidence="6">
    <location>
        <position position="209"/>
    </location>
    <ligand>
        <name>[4Fe-4S] cluster</name>
        <dbReference type="ChEBI" id="CHEBI:49883"/>
    </ligand>
</feature>
<dbReference type="GO" id="GO:0051539">
    <property type="term" value="F:4 iron, 4 sulfur cluster binding"/>
    <property type="evidence" value="ECO:0007669"/>
    <property type="project" value="UniProtKB-UniRule"/>
</dbReference>
<dbReference type="GO" id="GO:0033677">
    <property type="term" value="F:DNA/RNA helicase activity"/>
    <property type="evidence" value="ECO:0007669"/>
    <property type="project" value="TreeGrafter"/>
</dbReference>
<dbReference type="EMBL" id="CP003746">
    <property type="protein sequence ID" value="AFU98377.1"/>
    <property type="molecule type" value="Genomic_DNA"/>
</dbReference>
<dbReference type="KEGG" id="saga:M5M_05900"/>
<gene>
    <name evidence="6 8" type="primary">dinG</name>
    <name evidence="8" type="ordered locus">M5M_05900</name>
</gene>
<dbReference type="eggNOG" id="COG1199">
    <property type="taxonomic scope" value="Bacteria"/>
</dbReference>
<dbReference type="Gene3D" id="3.40.50.300">
    <property type="entry name" value="P-loop containing nucleotide triphosphate hydrolases"/>
    <property type="match status" value="2"/>
</dbReference>
<dbReference type="HAMAP" id="MF_02205">
    <property type="entry name" value="DinG_proteobact"/>
    <property type="match status" value="1"/>
</dbReference>
<feature type="binding site" evidence="6">
    <location>
        <position position="129"/>
    </location>
    <ligand>
        <name>[4Fe-4S] cluster</name>
        <dbReference type="ChEBI" id="CHEBI:49883"/>
    </ligand>
</feature>
<dbReference type="FunFam" id="3.40.50.300:FF:000437">
    <property type="entry name" value="ATP-dependent DNA helicase DinG"/>
    <property type="match status" value="1"/>
</dbReference>
<protein>
    <recommendedName>
        <fullName evidence="6">ATP-dependent DNA helicase DinG</fullName>
        <ecNumber evidence="6">5.6.2.3</ecNumber>
    </recommendedName>
    <alternativeName>
        <fullName evidence="6">DNA 5'-3' helicase DinG</fullName>
    </alternativeName>
</protein>
<proteinExistence type="inferred from homology"/>
<keyword evidence="6" id="KW-0411">Iron-sulfur</keyword>
<keyword evidence="9" id="KW-1185">Reference proteome</keyword>
<keyword evidence="5 6" id="KW-0238">DNA-binding</keyword>
<evidence type="ECO:0000256" key="2">
    <source>
        <dbReference type="ARBA" id="ARBA00022741"/>
    </source>
</evidence>
<dbReference type="RefSeq" id="WP_015046550.1">
    <property type="nucleotide sequence ID" value="NC_018868.3"/>
</dbReference>
<dbReference type="Pfam" id="PF00270">
    <property type="entry name" value="DEAD"/>
    <property type="match status" value="1"/>
</dbReference>
<comment type="function">
    <text evidence="6">DNA-dependent ATPase and 5'-3' DNA helicase. Unwinds D-loops, R-loops, forked DNA and G-quadruplex DNA.</text>
</comment>
<comment type="cofactor">
    <cofactor evidence="6">
        <name>[4Fe-4S] cluster</name>
        <dbReference type="ChEBI" id="CHEBI:49883"/>
    </cofactor>
    <text evidence="6">Binds 1 [4Fe-4S] cluster.</text>
</comment>